<dbReference type="Pfam" id="PF16363">
    <property type="entry name" value="GDP_Man_Dehyd"/>
    <property type="match status" value="1"/>
</dbReference>
<dbReference type="InterPro" id="IPR016040">
    <property type="entry name" value="NAD(P)-bd_dom"/>
</dbReference>
<dbReference type="SUPFAM" id="SSF51735">
    <property type="entry name" value="NAD(P)-binding Rossmann-fold domains"/>
    <property type="match status" value="1"/>
</dbReference>
<dbReference type="InterPro" id="IPR036291">
    <property type="entry name" value="NAD(P)-bd_dom_sf"/>
</dbReference>
<accession>A0A6J6KJA9</accession>
<gene>
    <name evidence="2" type="ORF">UFOPK2158_01119</name>
</gene>
<dbReference type="EMBL" id="CAEZVY010000129">
    <property type="protein sequence ID" value="CAB4649731.1"/>
    <property type="molecule type" value="Genomic_DNA"/>
</dbReference>
<evidence type="ECO:0000313" key="2">
    <source>
        <dbReference type="EMBL" id="CAB4649731.1"/>
    </source>
</evidence>
<organism evidence="2">
    <name type="scientific">freshwater metagenome</name>
    <dbReference type="NCBI Taxonomy" id="449393"/>
    <lineage>
        <taxon>unclassified sequences</taxon>
        <taxon>metagenomes</taxon>
        <taxon>ecological metagenomes</taxon>
    </lineage>
</organism>
<protein>
    <submittedName>
        <fullName evidence="2">Unannotated protein</fullName>
    </submittedName>
</protein>
<proteinExistence type="predicted"/>
<dbReference type="AlphaFoldDB" id="A0A6J6KJA9"/>
<reference evidence="2" key="1">
    <citation type="submission" date="2020-05" db="EMBL/GenBank/DDBJ databases">
        <authorList>
            <person name="Chiriac C."/>
            <person name="Salcher M."/>
            <person name="Ghai R."/>
            <person name="Kavagutti S V."/>
        </authorList>
    </citation>
    <scope>NUCLEOTIDE SEQUENCE</scope>
</reference>
<name>A0A6J6KJA9_9ZZZZ</name>
<sequence length="225" mass="24647">MEAARRAGVARVVHTSTREVYGTAQYVPIDEKHPLVGQSPYSASKIGADQVAHSYWSSFGVPVTTVRPFNTYGPRQSQRAFIPSVIVQMLSGVESISLGSLSPTRDLTFVTDTAEGFRAVAEGTGGLGEVFNMGSGFEISMGEVVEMLSEISGRRVAVTEDPARVRPENSEVERLWSDSSKIEKAFGWKPAHAGRDGLYRGLEKTYAWFRDNSNEAGYDAKRYVV</sequence>
<dbReference type="PANTHER" id="PTHR43000">
    <property type="entry name" value="DTDP-D-GLUCOSE 4,6-DEHYDRATASE-RELATED"/>
    <property type="match status" value="1"/>
</dbReference>
<evidence type="ECO:0000259" key="1">
    <source>
        <dbReference type="Pfam" id="PF16363"/>
    </source>
</evidence>
<dbReference type="Gene3D" id="3.40.50.720">
    <property type="entry name" value="NAD(P)-binding Rossmann-like Domain"/>
    <property type="match status" value="1"/>
</dbReference>
<feature type="domain" description="NAD(P)-binding" evidence="1">
    <location>
        <begin position="1"/>
        <end position="195"/>
    </location>
</feature>